<dbReference type="STRING" id="320771.Cflav_PD5100"/>
<gene>
    <name evidence="1" type="ORF">Cflav_PD5100</name>
</gene>
<keyword evidence="2" id="KW-1185">Reference proteome</keyword>
<accession>B9XBZ7</accession>
<comment type="caution">
    <text evidence="1">The sequence shown here is derived from an EMBL/GenBank/DDBJ whole genome shotgun (WGS) entry which is preliminary data.</text>
</comment>
<sequence>MGARLLFAVLVLLAVYVGCHHRPGLPAIKDAGALRIDCLDLYYMDGSDNIPANKWPRAIDSLYPISVLRQPDHIEILIKRKLGVEARGYWICRDPDAKPESSVYKLSKTRDSGVYQFDLFK</sequence>
<organism evidence="1 2">
    <name type="scientific">Pedosphaera parvula (strain Ellin514)</name>
    <dbReference type="NCBI Taxonomy" id="320771"/>
    <lineage>
        <taxon>Bacteria</taxon>
        <taxon>Pseudomonadati</taxon>
        <taxon>Verrucomicrobiota</taxon>
        <taxon>Pedosphaerae</taxon>
        <taxon>Pedosphaerales</taxon>
        <taxon>Pedosphaeraceae</taxon>
        <taxon>Pedosphaera</taxon>
    </lineage>
</organism>
<name>B9XBZ7_PEDPL</name>
<dbReference type="EMBL" id="ABOX02000004">
    <property type="protein sequence ID" value="EEF62465.1"/>
    <property type="molecule type" value="Genomic_DNA"/>
</dbReference>
<dbReference type="Proteomes" id="UP000003688">
    <property type="component" value="Unassembled WGS sequence"/>
</dbReference>
<protein>
    <submittedName>
        <fullName evidence="1">Uncharacterized protein</fullName>
    </submittedName>
</protein>
<dbReference type="AlphaFoldDB" id="B9XBZ7"/>
<evidence type="ECO:0000313" key="1">
    <source>
        <dbReference type="EMBL" id="EEF62465.1"/>
    </source>
</evidence>
<reference evidence="1 2" key="1">
    <citation type="journal article" date="2011" name="J. Bacteriol.">
        <title>Genome sequence of 'Pedosphaera parvula' Ellin514, an aerobic Verrucomicrobial isolate from pasture soil.</title>
        <authorList>
            <person name="Kant R."/>
            <person name="van Passel M.W."/>
            <person name="Sangwan P."/>
            <person name="Palva A."/>
            <person name="Lucas S."/>
            <person name="Copeland A."/>
            <person name="Lapidus A."/>
            <person name="Glavina Del Rio T."/>
            <person name="Dalin E."/>
            <person name="Tice H."/>
            <person name="Bruce D."/>
            <person name="Goodwin L."/>
            <person name="Pitluck S."/>
            <person name="Chertkov O."/>
            <person name="Larimer F.W."/>
            <person name="Land M.L."/>
            <person name="Hauser L."/>
            <person name="Brettin T.S."/>
            <person name="Detter J.C."/>
            <person name="Han S."/>
            <person name="de Vos W.M."/>
            <person name="Janssen P.H."/>
            <person name="Smidt H."/>
        </authorList>
    </citation>
    <scope>NUCLEOTIDE SEQUENCE [LARGE SCALE GENOMIC DNA]</scope>
    <source>
        <strain evidence="1 2">Ellin514</strain>
    </source>
</reference>
<evidence type="ECO:0000313" key="2">
    <source>
        <dbReference type="Proteomes" id="UP000003688"/>
    </source>
</evidence>
<proteinExistence type="predicted"/>
<dbReference type="RefSeq" id="WP_007413345.1">
    <property type="nucleotide sequence ID" value="NZ_ABOX02000004.1"/>
</dbReference>